<evidence type="ECO:0000313" key="2">
    <source>
        <dbReference type="EMBL" id="RDU22533.1"/>
    </source>
</evidence>
<dbReference type="Proteomes" id="UP000255036">
    <property type="component" value="Unassembled WGS sequence"/>
</dbReference>
<evidence type="ECO:0000259" key="1">
    <source>
        <dbReference type="Pfam" id="PF00149"/>
    </source>
</evidence>
<proteinExistence type="predicted"/>
<comment type="caution">
    <text evidence="2">The sequence shown here is derived from an EMBL/GenBank/DDBJ whole genome shotgun (WGS) entry which is preliminary data.</text>
</comment>
<dbReference type="GO" id="GO:0016787">
    <property type="term" value="F:hydrolase activity"/>
    <property type="evidence" value="ECO:0007669"/>
    <property type="project" value="InterPro"/>
</dbReference>
<protein>
    <submittedName>
        <fullName evidence="2">Phosphoesterase</fullName>
    </submittedName>
</protein>
<accession>A0A371ASI3</accession>
<organism evidence="2 3">
    <name type="scientific">Anaerosacchariphilus polymeriproducens</name>
    <dbReference type="NCBI Taxonomy" id="1812858"/>
    <lineage>
        <taxon>Bacteria</taxon>
        <taxon>Bacillati</taxon>
        <taxon>Bacillota</taxon>
        <taxon>Clostridia</taxon>
        <taxon>Lachnospirales</taxon>
        <taxon>Lachnospiraceae</taxon>
        <taxon>Anaerosacchariphilus</taxon>
    </lineage>
</organism>
<dbReference type="InterPro" id="IPR004843">
    <property type="entry name" value="Calcineurin-like_PHP"/>
</dbReference>
<keyword evidence="3" id="KW-1185">Reference proteome</keyword>
<dbReference type="Pfam" id="PF00149">
    <property type="entry name" value="Metallophos"/>
    <property type="match status" value="1"/>
</dbReference>
<dbReference type="OrthoDB" id="5380073at2"/>
<dbReference type="AlphaFoldDB" id="A0A371ASI3"/>
<feature type="domain" description="Calcineurin-like phosphoesterase" evidence="1">
    <location>
        <begin position="4"/>
        <end position="144"/>
    </location>
</feature>
<dbReference type="InterPro" id="IPR029052">
    <property type="entry name" value="Metallo-depent_PP-like"/>
</dbReference>
<evidence type="ECO:0000313" key="3">
    <source>
        <dbReference type="Proteomes" id="UP000255036"/>
    </source>
</evidence>
<dbReference type="Gene3D" id="3.60.21.10">
    <property type="match status" value="1"/>
</dbReference>
<dbReference type="SUPFAM" id="SSF56300">
    <property type="entry name" value="Metallo-dependent phosphatases"/>
    <property type="match status" value="1"/>
</dbReference>
<dbReference type="RefSeq" id="WP_115482943.1">
    <property type="nucleotide sequence ID" value="NZ_QRCT01000049.1"/>
</dbReference>
<sequence length="179" mass="21465">MNHKVYFIADTHFGDQKIMRYENRPFADVAQMDEVIIENWNKEVRVEDEVFVLGDFSFYEIDKTTEICTKLNGRKTLILGNHDEKDSDYYRVCGFEEVYKYPVIFEGYWILSHEPLYVSQNMPYANIFGHVHQNKTFVDYSEQSFCVCIERLDYKPIEFSEIKKRMESISEKYKPLRDT</sequence>
<reference evidence="2 3" key="1">
    <citation type="submission" date="2018-07" db="EMBL/GenBank/DDBJ databases">
        <title>Anaerosacharophilus polymeroproducens gen. nov. sp. nov., an anaerobic bacterium isolated from salt field.</title>
        <authorList>
            <person name="Kim W."/>
            <person name="Yang S.-H."/>
            <person name="Oh J."/>
            <person name="Lee J.-H."/>
            <person name="Kwon K.K."/>
        </authorList>
    </citation>
    <scope>NUCLEOTIDE SEQUENCE [LARGE SCALE GENOMIC DNA]</scope>
    <source>
        <strain evidence="2 3">MCWD5</strain>
    </source>
</reference>
<dbReference type="EMBL" id="QRCT01000049">
    <property type="protein sequence ID" value="RDU22533.1"/>
    <property type="molecule type" value="Genomic_DNA"/>
</dbReference>
<gene>
    <name evidence="2" type="ORF">DWV06_14725</name>
</gene>
<name>A0A371ASI3_9FIRM</name>